<dbReference type="Pfam" id="PF01645">
    <property type="entry name" value="Glu_synthase"/>
    <property type="match status" value="1"/>
</dbReference>
<dbReference type="GO" id="GO:0006537">
    <property type="term" value="P:glutamate biosynthetic process"/>
    <property type="evidence" value="ECO:0007669"/>
    <property type="project" value="UniProtKB-KW"/>
</dbReference>
<accession>A0AA97I3H4</accession>
<evidence type="ECO:0000313" key="8">
    <source>
        <dbReference type="EMBL" id="WOF15896.1"/>
    </source>
</evidence>
<dbReference type="PROSITE" id="PS50903">
    <property type="entry name" value="RUBREDOXIN_LIKE"/>
    <property type="match status" value="1"/>
</dbReference>
<evidence type="ECO:0000256" key="4">
    <source>
        <dbReference type="ARBA" id="ARBA00022982"/>
    </source>
</evidence>
<evidence type="ECO:0000256" key="6">
    <source>
        <dbReference type="PIRNR" id="PIRNR006429"/>
    </source>
</evidence>
<dbReference type="Gene3D" id="3.20.20.70">
    <property type="entry name" value="Aldolase class I"/>
    <property type="match status" value="1"/>
</dbReference>
<dbReference type="PANTHER" id="PTHR43819:SF1">
    <property type="entry name" value="ARCHAEAL-TYPE GLUTAMATE SYNTHASE [NADPH]"/>
    <property type="match status" value="1"/>
</dbReference>
<comment type="similarity">
    <text evidence="1 6">Belongs to the glutamate synthase family.</text>
</comment>
<keyword evidence="2" id="KW-0813">Transport</keyword>
<keyword evidence="5" id="KW-0408">Iron</keyword>
<dbReference type="SUPFAM" id="SSF57802">
    <property type="entry name" value="Rubredoxin-like"/>
    <property type="match status" value="1"/>
</dbReference>
<dbReference type="InterPro" id="IPR024934">
    <property type="entry name" value="Rubredoxin-like_dom"/>
</dbReference>
<dbReference type="Gene3D" id="2.20.28.10">
    <property type="match status" value="1"/>
</dbReference>
<evidence type="ECO:0000313" key="9">
    <source>
        <dbReference type="Proteomes" id="UP001301797"/>
    </source>
</evidence>
<dbReference type="InterPro" id="IPR002932">
    <property type="entry name" value="Glu_synthdom"/>
</dbReference>
<evidence type="ECO:0000256" key="1">
    <source>
        <dbReference type="ARBA" id="ARBA00009716"/>
    </source>
</evidence>
<dbReference type="GeneID" id="85229280"/>
<dbReference type="GO" id="GO:0005506">
    <property type="term" value="F:iron ion binding"/>
    <property type="evidence" value="ECO:0007669"/>
    <property type="project" value="InterPro"/>
</dbReference>
<keyword evidence="6" id="KW-0314">Glutamate biosynthesis</keyword>
<keyword evidence="6" id="KW-0288">FMN</keyword>
<dbReference type="EMBL" id="CP043875">
    <property type="protein sequence ID" value="WOF15896.1"/>
    <property type="molecule type" value="Genomic_DNA"/>
</dbReference>
<reference evidence="8 9" key="1">
    <citation type="submission" date="2019-09" db="EMBL/GenBank/DDBJ databases">
        <title>The complete genome of Methanoplanus sp. FWC-SCC4.</title>
        <authorList>
            <person name="Chen S.-C."/>
            <person name="Zhou Y.-Z."/>
            <person name="Lai M.-C."/>
        </authorList>
    </citation>
    <scope>NUCLEOTIDE SEQUENCE [LARGE SCALE GENOMIC DNA]</scope>
    <source>
        <strain evidence="8 9">FWC-SCC4</strain>
    </source>
</reference>
<dbReference type="AlphaFoldDB" id="A0AA97I3H4"/>
<dbReference type="Proteomes" id="UP001301797">
    <property type="component" value="Chromosome"/>
</dbReference>
<dbReference type="CDD" id="cd00730">
    <property type="entry name" value="rubredoxin"/>
    <property type="match status" value="1"/>
</dbReference>
<keyword evidence="6" id="KW-0560">Oxidoreductase</keyword>
<dbReference type="InterPro" id="IPR013785">
    <property type="entry name" value="Aldolase_TIM"/>
</dbReference>
<name>A0AA97I3H4_9EURY</name>
<evidence type="ECO:0000256" key="2">
    <source>
        <dbReference type="ARBA" id="ARBA00022448"/>
    </source>
</evidence>
<feature type="domain" description="Rubredoxin-like" evidence="7">
    <location>
        <begin position="1"/>
        <end position="53"/>
    </location>
</feature>
<dbReference type="GO" id="GO:0004355">
    <property type="term" value="F:glutamate synthase (NADPH) activity"/>
    <property type="evidence" value="ECO:0007669"/>
    <property type="project" value="UniProtKB-EC"/>
</dbReference>
<dbReference type="InterPro" id="IPR024188">
    <property type="entry name" value="GltB"/>
</dbReference>
<dbReference type="KEGG" id="mefw:F1737_03890"/>
<keyword evidence="6" id="KW-0521">NADP</keyword>
<dbReference type="PANTHER" id="PTHR43819">
    <property type="entry name" value="ARCHAEAL-TYPE GLUTAMATE SYNTHASE [NADPH]"/>
    <property type="match status" value="1"/>
</dbReference>
<dbReference type="SUPFAM" id="SSF51395">
    <property type="entry name" value="FMN-linked oxidoreductases"/>
    <property type="match status" value="1"/>
</dbReference>
<evidence type="ECO:0000256" key="5">
    <source>
        <dbReference type="ARBA" id="ARBA00023004"/>
    </source>
</evidence>
<gene>
    <name evidence="8" type="ORF">F1737_03890</name>
</gene>
<dbReference type="EC" id="1.4.1.13" evidence="6"/>
<dbReference type="RefSeq" id="WP_317137466.1">
    <property type="nucleotide sequence ID" value="NZ_CP043875.1"/>
</dbReference>
<keyword evidence="9" id="KW-1185">Reference proteome</keyword>
<keyword evidence="6" id="KW-0285">Flavoprotein</keyword>
<protein>
    <recommendedName>
        <fullName evidence="6">Archaeal glutamate synthase [NADPH]</fullName>
        <ecNumber evidence="6">1.4.1.13</ecNumber>
    </recommendedName>
</protein>
<dbReference type="CDD" id="cd02808">
    <property type="entry name" value="GltS_FMN"/>
    <property type="match status" value="1"/>
</dbReference>
<evidence type="ECO:0000256" key="3">
    <source>
        <dbReference type="ARBA" id="ARBA00022723"/>
    </source>
</evidence>
<keyword evidence="3" id="KW-0479">Metal-binding</keyword>
<dbReference type="Pfam" id="PF00301">
    <property type="entry name" value="Rubredoxin"/>
    <property type="match status" value="1"/>
</dbReference>
<dbReference type="PIRSF" id="PIRSF006429">
    <property type="entry name" value="GOGAT_lg_2"/>
    <property type="match status" value="1"/>
</dbReference>
<evidence type="ECO:0000259" key="7">
    <source>
        <dbReference type="PROSITE" id="PS50903"/>
    </source>
</evidence>
<keyword evidence="6" id="KW-0028">Amino-acid biosynthesis</keyword>
<proteinExistence type="inferred from homology"/>
<comment type="cofactor">
    <cofactor evidence="6">
        <name>FMN</name>
        <dbReference type="ChEBI" id="CHEBI:58210"/>
    </cofactor>
</comment>
<organism evidence="8 9">
    <name type="scientific">Methanochimaera problematica</name>
    <dbReference type="NCBI Taxonomy" id="2609417"/>
    <lineage>
        <taxon>Archaea</taxon>
        <taxon>Methanobacteriati</taxon>
        <taxon>Methanobacteriota</taxon>
        <taxon>Stenosarchaea group</taxon>
        <taxon>Methanomicrobia</taxon>
        <taxon>Methanomicrobiales</taxon>
        <taxon>Methanomicrobiaceae</taxon>
        <taxon>Methanochimaera</taxon>
    </lineage>
</organism>
<sequence length="495" mass="53853">MSHYRCNVCRVFEYDSERGDSVTNIKPGTLPLDFPDDWRCPICHSKKTHLEKLEETKHFKRSVHTITCPVCGAKTEITIANPELSDVGGYLGDWRRGSDEIENSMEIIHKISANGESVIEPMRSRKSNILWDDILILGAQLKKIPLNHNAFVSTKTIIGPKALKPLIIETPIIITHMSFGALSKEMKLALAKGSSGAKTAIGSGEGGILKEEFENSYKYIFEYVPNGYSVTDDNLKKVDAVEIKIGQSAKPGMGGEIPAEKVTAEIANIRGFPQGTDIISPANYEDIKTGDDLKRKVDWLREKSGGKPIGIKLAAGNIEGDLEVAVYACPDFITVDGRPGATGAAKKIIKDATSVPTIYALYRARKYLDFVGAADISLIITGGLRISSDFAKAIAIGADAVAIGTSALMSAACQQYRLCDTGKCPVGVTTQSAELRKRLKVDISAKKVENFLQVSTEELKEFSRLTGNNDVHEMSVLDLCTTSSEISENTNIPHV</sequence>
<dbReference type="InterPro" id="IPR024935">
    <property type="entry name" value="Rubredoxin_dom"/>
</dbReference>
<comment type="catalytic activity">
    <reaction evidence="6">
        <text>2 L-glutamate + NADP(+) = L-glutamine + 2-oxoglutarate + NADPH + H(+)</text>
        <dbReference type="Rhea" id="RHEA:15501"/>
        <dbReference type="ChEBI" id="CHEBI:15378"/>
        <dbReference type="ChEBI" id="CHEBI:16810"/>
        <dbReference type="ChEBI" id="CHEBI:29985"/>
        <dbReference type="ChEBI" id="CHEBI:57783"/>
        <dbReference type="ChEBI" id="CHEBI:58349"/>
        <dbReference type="ChEBI" id="CHEBI:58359"/>
        <dbReference type="EC" id="1.4.1.13"/>
    </reaction>
</comment>
<keyword evidence="4" id="KW-0249">Electron transport</keyword>